<accession>A0ABY3YZA2</accession>
<protein>
    <submittedName>
        <fullName evidence="6">HTH-type transcriptional regulator TtgW</fullName>
    </submittedName>
</protein>
<dbReference type="PANTHER" id="PTHR30055">
    <property type="entry name" value="HTH-TYPE TRANSCRIPTIONAL REGULATOR RUTR"/>
    <property type="match status" value="1"/>
</dbReference>
<dbReference type="EMBL" id="CP094298">
    <property type="protein sequence ID" value="UNZ03040.1"/>
    <property type="molecule type" value="Genomic_DNA"/>
</dbReference>
<evidence type="ECO:0000313" key="7">
    <source>
        <dbReference type="Proteomes" id="UP000829494"/>
    </source>
</evidence>
<dbReference type="InterPro" id="IPR036271">
    <property type="entry name" value="Tet_transcr_reg_TetR-rel_C_sf"/>
</dbReference>
<feature type="domain" description="HTH tetR-type" evidence="5">
    <location>
        <begin position="7"/>
        <end position="67"/>
    </location>
</feature>
<evidence type="ECO:0000259" key="5">
    <source>
        <dbReference type="PROSITE" id="PS50977"/>
    </source>
</evidence>
<dbReference type="Gene3D" id="1.10.357.10">
    <property type="entry name" value="Tetracycline Repressor, domain 2"/>
    <property type="match status" value="1"/>
</dbReference>
<evidence type="ECO:0000256" key="1">
    <source>
        <dbReference type="ARBA" id="ARBA00023015"/>
    </source>
</evidence>
<feature type="DNA-binding region" description="H-T-H motif" evidence="4">
    <location>
        <begin position="30"/>
        <end position="49"/>
    </location>
</feature>
<dbReference type="GeneID" id="66857865"/>
<dbReference type="PRINTS" id="PR00455">
    <property type="entry name" value="HTHTETR"/>
</dbReference>
<evidence type="ECO:0000313" key="6">
    <source>
        <dbReference type="EMBL" id="UNZ03040.1"/>
    </source>
</evidence>
<organism evidence="6 7">
    <name type="scientific">Streptomyces rimosus subsp. rimosus</name>
    <dbReference type="NCBI Taxonomy" id="132474"/>
    <lineage>
        <taxon>Bacteria</taxon>
        <taxon>Bacillati</taxon>
        <taxon>Actinomycetota</taxon>
        <taxon>Actinomycetes</taxon>
        <taxon>Kitasatosporales</taxon>
        <taxon>Streptomycetaceae</taxon>
        <taxon>Streptomyces</taxon>
    </lineage>
</organism>
<dbReference type="PROSITE" id="PS50977">
    <property type="entry name" value="HTH_TETR_2"/>
    <property type="match status" value="1"/>
</dbReference>
<evidence type="ECO:0000256" key="4">
    <source>
        <dbReference type="PROSITE-ProRule" id="PRU00335"/>
    </source>
</evidence>
<proteinExistence type="predicted"/>
<dbReference type="PROSITE" id="PS01081">
    <property type="entry name" value="HTH_TETR_1"/>
    <property type="match status" value="1"/>
</dbReference>
<evidence type="ECO:0000256" key="2">
    <source>
        <dbReference type="ARBA" id="ARBA00023125"/>
    </source>
</evidence>
<dbReference type="Proteomes" id="UP000829494">
    <property type="component" value="Chromosome"/>
</dbReference>
<reference evidence="6 7" key="1">
    <citation type="submission" date="2022-03" db="EMBL/GenBank/DDBJ databases">
        <title>Complete genome of Streptomyces rimosus ssp. rimosus R7 (=ATCC 10970).</title>
        <authorList>
            <person name="Beganovic S."/>
            <person name="Ruckert C."/>
            <person name="Busche T."/>
            <person name="Kalinowski J."/>
            <person name="Wittmann C."/>
        </authorList>
    </citation>
    <scope>NUCLEOTIDE SEQUENCE [LARGE SCALE GENOMIC DNA]</scope>
    <source>
        <strain evidence="6 7">R7</strain>
    </source>
</reference>
<keyword evidence="2 4" id="KW-0238">DNA-binding</keyword>
<dbReference type="InterPro" id="IPR001647">
    <property type="entry name" value="HTH_TetR"/>
</dbReference>
<sequence>MEPEERTERGERILDAACELLLAWGYRRVTTDEIARRANVGKGTVYLHWKTKDALLLAVVLRAKSCDHARQLARLRADHRNILPSRLLRWALLDFMEDPVLRAVYLDDSDILGRLNEVAKKEMAELVAESIQTLRTQLTTLREHGLVKEDLSVDQQMYACMSIAAGFFQAEALYPEYSPDRAEDRADVLCHTVRATLETHTDPDPRLIAAAAPTIIALYQRLEELSRQEVRRQLRP</sequence>
<name>A0ABY3YZA2_STRRM</name>
<dbReference type="SUPFAM" id="SSF48498">
    <property type="entry name" value="Tetracyclin repressor-like, C-terminal domain"/>
    <property type="match status" value="1"/>
</dbReference>
<keyword evidence="1" id="KW-0805">Transcription regulation</keyword>
<dbReference type="RefSeq" id="WP_003984012.1">
    <property type="nucleotide sequence ID" value="NZ_CP043497.1"/>
</dbReference>
<gene>
    <name evidence="6" type="primary">ttgW2</name>
    <name evidence="6" type="ORF">SRIMR7_12870</name>
</gene>
<dbReference type="Pfam" id="PF00440">
    <property type="entry name" value="TetR_N"/>
    <property type="match status" value="1"/>
</dbReference>
<dbReference type="InterPro" id="IPR009057">
    <property type="entry name" value="Homeodomain-like_sf"/>
</dbReference>
<keyword evidence="3" id="KW-0804">Transcription</keyword>
<keyword evidence="7" id="KW-1185">Reference proteome</keyword>
<dbReference type="PANTHER" id="PTHR30055:SF234">
    <property type="entry name" value="HTH-TYPE TRANSCRIPTIONAL REGULATOR BETI"/>
    <property type="match status" value="1"/>
</dbReference>
<dbReference type="InterPro" id="IPR050109">
    <property type="entry name" value="HTH-type_TetR-like_transc_reg"/>
</dbReference>
<dbReference type="InterPro" id="IPR023772">
    <property type="entry name" value="DNA-bd_HTH_TetR-type_CS"/>
</dbReference>
<dbReference type="SUPFAM" id="SSF46689">
    <property type="entry name" value="Homeodomain-like"/>
    <property type="match status" value="1"/>
</dbReference>
<evidence type="ECO:0000256" key="3">
    <source>
        <dbReference type="ARBA" id="ARBA00023163"/>
    </source>
</evidence>